<dbReference type="Pfam" id="PF04542">
    <property type="entry name" value="Sigma70_r2"/>
    <property type="match status" value="1"/>
</dbReference>
<comment type="caution">
    <text evidence="2">The sequence shown here is derived from an EMBL/GenBank/DDBJ whole genome shotgun (WGS) entry which is preliminary data.</text>
</comment>
<evidence type="ECO:0000313" key="3">
    <source>
        <dbReference type="Proteomes" id="UP001596391"/>
    </source>
</evidence>
<reference evidence="3" key="1">
    <citation type="journal article" date="2019" name="Int. J. Syst. Evol. Microbiol.">
        <title>The Global Catalogue of Microorganisms (GCM) 10K type strain sequencing project: providing services to taxonomists for standard genome sequencing and annotation.</title>
        <authorList>
            <consortium name="The Broad Institute Genomics Platform"/>
            <consortium name="The Broad Institute Genome Sequencing Center for Infectious Disease"/>
            <person name="Wu L."/>
            <person name="Ma J."/>
        </authorList>
    </citation>
    <scope>NUCLEOTIDE SEQUENCE [LARGE SCALE GENOMIC DNA]</scope>
    <source>
        <strain evidence="3">CGMCC 1.16026</strain>
    </source>
</reference>
<dbReference type="Proteomes" id="UP001596391">
    <property type="component" value="Unassembled WGS sequence"/>
</dbReference>
<accession>A0ABW1Z4F5</accession>
<evidence type="ECO:0000313" key="2">
    <source>
        <dbReference type="EMBL" id="MFC6644440.1"/>
    </source>
</evidence>
<proteinExistence type="predicted"/>
<dbReference type="InterPro" id="IPR007627">
    <property type="entry name" value="RNA_pol_sigma70_r2"/>
</dbReference>
<dbReference type="SUPFAM" id="SSF88946">
    <property type="entry name" value="Sigma2 domain of RNA polymerase sigma factors"/>
    <property type="match status" value="1"/>
</dbReference>
<sequence>MSEHTEQNAIALSACRTTAVSEARRRGLSAEDAEDVAQDVVIRLLGVLNRGAEIRSVKAWTITATRRLIIDLHRQQSSSRHGAGLLESLDALDDDWDDFRLCK</sequence>
<dbReference type="EMBL" id="JBHSWI010000001">
    <property type="protein sequence ID" value="MFC6644440.1"/>
    <property type="molecule type" value="Genomic_DNA"/>
</dbReference>
<evidence type="ECO:0000259" key="1">
    <source>
        <dbReference type="Pfam" id="PF04542"/>
    </source>
</evidence>
<name>A0ABW1Z4F5_9BACT</name>
<organism evidence="2 3">
    <name type="scientific">Granulicella cerasi</name>
    <dbReference type="NCBI Taxonomy" id="741063"/>
    <lineage>
        <taxon>Bacteria</taxon>
        <taxon>Pseudomonadati</taxon>
        <taxon>Acidobacteriota</taxon>
        <taxon>Terriglobia</taxon>
        <taxon>Terriglobales</taxon>
        <taxon>Acidobacteriaceae</taxon>
        <taxon>Granulicella</taxon>
    </lineage>
</organism>
<protein>
    <submittedName>
        <fullName evidence="2">RNA polymerase sigma factor</fullName>
    </submittedName>
</protein>
<dbReference type="Gene3D" id="1.10.1740.10">
    <property type="match status" value="1"/>
</dbReference>
<dbReference type="InterPro" id="IPR013325">
    <property type="entry name" value="RNA_pol_sigma_r2"/>
</dbReference>
<gene>
    <name evidence="2" type="ORF">ACFQBQ_02315</name>
</gene>
<feature type="domain" description="RNA polymerase sigma-70 region 2" evidence="1">
    <location>
        <begin position="18"/>
        <end position="77"/>
    </location>
</feature>
<dbReference type="RefSeq" id="WP_263372372.1">
    <property type="nucleotide sequence ID" value="NZ_JAGSYD010000004.1"/>
</dbReference>
<keyword evidence="3" id="KW-1185">Reference proteome</keyword>